<dbReference type="Proteomes" id="UP000298030">
    <property type="component" value="Unassembled WGS sequence"/>
</dbReference>
<evidence type="ECO:0000313" key="2">
    <source>
        <dbReference type="Proteomes" id="UP000298030"/>
    </source>
</evidence>
<reference evidence="1 2" key="1">
    <citation type="journal article" date="2019" name="Nat. Ecol. Evol.">
        <title>Megaphylogeny resolves global patterns of mushroom evolution.</title>
        <authorList>
            <person name="Varga T."/>
            <person name="Krizsan K."/>
            <person name="Foldi C."/>
            <person name="Dima B."/>
            <person name="Sanchez-Garcia M."/>
            <person name="Sanchez-Ramirez S."/>
            <person name="Szollosi G.J."/>
            <person name="Szarkandi J.G."/>
            <person name="Papp V."/>
            <person name="Albert L."/>
            <person name="Andreopoulos W."/>
            <person name="Angelini C."/>
            <person name="Antonin V."/>
            <person name="Barry K.W."/>
            <person name="Bougher N.L."/>
            <person name="Buchanan P."/>
            <person name="Buyck B."/>
            <person name="Bense V."/>
            <person name="Catcheside P."/>
            <person name="Chovatia M."/>
            <person name="Cooper J."/>
            <person name="Damon W."/>
            <person name="Desjardin D."/>
            <person name="Finy P."/>
            <person name="Geml J."/>
            <person name="Haridas S."/>
            <person name="Hughes K."/>
            <person name="Justo A."/>
            <person name="Karasinski D."/>
            <person name="Kautmanova I."/>
            <person name="Kiss B."/>
            <person name="Kocsube S."/>
            <person name="Kotiranta H."/>
            <person name="LaButti K.M."/>
            <person name="Lechner B.E."/>
            <person name="Liimatainen K."/>
            <person name="Lipzen A."/>
            <person name="Lukacs Z."/>
            <person name="Mihaltcheva S."/>
            <person name="Morgado L.N."/>
            <person name="Niskanen T."/>
            <person name="Noordeloos M.E."/>
            <person name="Ohm R.A."/>
            <person name="Ortiz-Santana B."/>
            <person name="Ovrebo C."/>
            <person name="Racz N."/>
            <person name="Riley R."/>
            <person name="Savchenko A."/>
            <person name="Shiryaev A."/>
            <person name="Soop K."/>
            <person name="Spirin V."/>
            <person name="Szebenyi C."/>
            <person name="Tomsovsky M."/>
            <person name="Tulloss R.E."/>
            <person name="Uehling J."/>
            <person name="Grigoriev I.V."/>
            <person name="Vagvolgyi C."/>
            <person name="Papp T."/>
            <person name="Martin F.M."/>
            <person name="Miettinen O."/>
            <person name="Hibbett D.S."/>
            <person name="Nagy L.G."/>
        </authorList>
    </citation>
    <scope>NUCLEOTIDE SEQUENCE [LARGE SCALE GENOMIC DNA]</scope>
    <source>
        <strain evidence="1 2">FP101781</strain>
    </source>
</reference>
<organism evidence="1 2">
    <name type="scientific">Coprinellus micaceus</name>
    <name type="common">Glistening ink-cap mushroom</name>
    <name type="synonym">Coprinus micaceus</name>
    <dbReference type="NCBI Taxonomy" id="71717"/>
    <lineage>
        <taxon>Eukaryota</taxon>
        <taxon>Fungi</taxon>
        <taxon>Dikarya</taxon>
        <taxon>Basidiomycota</taxon>
        <taxon>Agaricomycotina</taxon>
        <taxon>Agaricomycetes</taxon>
        <taxon>Agaricomycetidae</taxon>
        <taxon>Agaricales</taxon>
        <taxon>Agaricineae</taxon>
        <taxon>Psathyrellaceae</taxon>
        <taxon>Coprinellus</taxon>
    </lineage>
</organism>
<proteinExistence type="predicted"/>
<gene>
    <name evidence="1" type="ORF">FA13DRAFT_1705206</name>
</gene>
<evidence type="ECO:0000313" key="1">
    <source>
        <dbReference type="EMBL" id="TEB38234.1"/>
    </source>
</evidence>
<sequence>MEGGKRTTSVRMNDVREAPWLGELLTNRPTDGQFRVTAARGEVCQWSLGPYELQTAHRGSAVQLNPCQKALTVAKTDSSEQPLYKDRWYPGPYELYAARYALGKLLTEEQLLYGDRGAPVHVNCLLEDVCLEKLPTKNDRYIWSDARSNHVPQFM</sequence>
<accession>A0A4Y7TWB5</accession>
<comment type="caution">
    <text evidence="1">The sequence shown here is derived from an EMBL/GenBank/DDBJ whole genome shotgun (WGS) entry which is preliminary data.</text>
</comment>
<protein>
    <submittedName>
        <fullName evidence="1">Uncharacterized protein</fullName>
    </submittedName>
</protein>
<keyword evidence="2" id="KW-1185">Reference proteome</keyword>
<dbReference type="AlphaFoldDB" id="A0A4Y7TWB5"/>
<name>A0A4Y7TWB5_COPMI</name>
<dbReference type="EMBL" id="QPFP01000003">
    <property type="protein sequence ID" value="TEB38234.1"/>
    <property type="molecule type" value="Genomic_DNA"/>
</dbReference>